<protein>
    <recommendedName>
        <fullName evidence="4">DUF222 domain-containing protein</fullName>
    </recommendedName>
</protein>
<dbReference type="EMBL" id="CP097218">
    <property type="protein sequence ID" value="UQN30476.1"/>
    <property type="molecule type" value="Genomic_DNA"/>
</dbReference>
<keyword evidence="3" id="KW-1185">Reference proteome</keyword>
<organism evidence="2 3">
    <name type="scientific">Brachybacterium kimchii</name>
    <dbReference type="NCBI Taxonomy" id="2942909"/>
    <lineage>
        <taxon>Bacteria</taxon>
        <taxon>Bacillati</taxon>
        <taxon>Actinomycetota</taxon>
        <taxon>Actinomycetes</taxon>
        <taxon>Micrococcales</taxon>
        <taxon>Dermabacteraceae</taxon>
        <taxon>Brachybacterium</taxon>
    </lineage>
</organism>
<evidence type="ECO:0000313" key="3">
    <source>
        <dbReference type="Proteomes" id="UP001055868"/>
    </source>
</evidence>
<dbReference type="RefSeq" id="WP_249479799.1">
    <property type="nucleotide sequence ID" value="NZ_CP097218.1"/>
</dbReference>
<evidence type="ECO:0000313" key="2">
    <source>
        <dbReference type="EMBL" id="UQN30476.1"/>
    </source>
</evidence>
<sequence>MAANGSRIRGGAGDAARVLRKRDTGEQGNGGQFGTHARDEADIRVSTGDDGYRYLTVGWWNDKLQDHFDSSALLTRAEVDANAELLDENEVFERIQRDAERMCRRRGAMQHVDDVIGDTAHDIIKRIRESEDRDGHVRAVATASLVRRIVNGHLNHRLSSGEVERSEVRSGQVRLAQRVAQKEQELGRELSGREKDRLAAEVRMTFPANNRPPEDFHIARKDRFLSVDDEESGASNRLAVSPDDSVLDDQPRAPFPEAIDRSQMDASEMLYFVQNKDESPMPIHSRNTSTTIYNTLAQSMRIPPAQPNSVSHRQAMNAGRAVRSHERGVQGVCADYLDGARDERTEALFLPFGEIDDERREAFASQFETSPYADEMWGSALKCADPQLKNFEFPSQLENR</sequence>
<proteinExistence type="predicted"/>
<reference evidence="2" key="1">
    <citation type="submission" date="2022-05" db="EMBL/GenBank/DDBJ databases">
        <title>Genomic analysis of Brachybacterium sp. CBA3104.</title>
        <authorList>
            <person name="Roh S.W."/>
            <person name="Kim Y.B."/>
            <person name="Kim Y."/>
        </authorList>
    </citation>
    <scope>NUCLEOTIDE SEQUENCE</scope>
    <source>
        <strain evidence="2">CBA3104</strain>
    </source>
</reference>
<accession>A0ABY4N9J0</accession>
<dbReference type="Proteomes" id="UP001055868">
    <property type="component" value="Chromosome"/>
</dbReference>
<gene>
    <name evidence="2" type="ORF">M4486_03800</name>
</gene>
<name>A0ABY4N9J0_9MICO</name>
<evidence type="ECO:0000256" key="1">
    <source>
        <dbReference type="SAM" id="MobiDB-lite"/>
    </source>
</evidence>
<feature type="region of interest" description="Disordered" evidence="1">
    <location>
        <begin position="1"/>
        <end position="37"/>
    </location>
</feature>
<evidence type="ECO:0008006" key="4">
    <source>
        <dbReference type="Google" id="ProtNLM"/>
    </source>
</evidence>
<feature type="region of interest" description="Disordered" evidence="1">
    <location>
        <begin position="227"/>
        <end position="260"/>
    </location>
</feature>